<feature type="compositionally biased region" description="Pro residues" evidence="5">
    <location>
        <begin position="137"/>
        <end position="149"/>
    </location>
</feature>
<dbReference type="CDD" id="cd00086">
    <property type="entry name" value="homeodomain"/>
    <property type="match status" value="1"/>
</dbReference>
<evidence type="ECO:0000256" key="4">
    <source>
        <dbReference type="PROSITE-ProRule" id="PRU00108"/>
    </source>
</evidence>
<dbReference type="EMBL" id="ML986497">
    <property type="protein sequence ID" value="KAF2275435.1"/>
    <property type="molecule type" value="Genomic_DNA"/>
</dbReference>
<dbReference type="InterPro" id="IPR001356">
    <property type="entry name" value="HD"/>
</dbReference>
<comment type="subcellular location">
    <subcellularLocation>
        <location evidence="4">Nucleus</location>
    </subcellularLocation>
</comment>
<feature type="compositionally biased region" description="Polar residues" evidence="5">
    <location>
        <begin position="317"/>
        <end position="341"/>
    </location>
</feature>
<dbReference type="GO" id="GO:0003677">
    <property type="term" value="F:DNA binding"/>
    <property type="evidence" value="ECO:0007669"/>
    <property type="project" value="UniProtKB-UniRule"/>
</dbReference>
<dbReference type="InterPro" id="IPR050224">
    <property type="entry name" value="TALE_homeobox"/>
</dbReference>
<feature type="compositionally biased region" description="Acidic residues" evidence="5">
    <location>
        <begin position="596"/>
        <end position="607"/>
    </location>
</feature>
<name>A0A6A6JGP3_WESOR</name>
<evidence type="ECO:0000256" key="1">
    <source>
        <dbReference type="ARBA" id="ARBA00023125"/>
    </source>
</evidence>
<dbReference type="SMART" id="SM00389">
    <property type="entry name" value="HOX"/>
    <property type="match status" value="1"/>
</dbReference>
<dbReference type="Pfam" id="PF05920">
    <property type="entry name" value="Homeobox_KN"/>
    <property type="match status" value="1"/>
</dbReference>
<feature type="compositionally biased region" description="Basic residues" evidence="5">
    <location>
        <begin position="621"/>
        <end position="636"/>
    </location>
</feature>
<dbReference type="PANTHER" id="PTHR11850">
    <property type="entry name" value="HOMEOBOX PROTEIN TRANSCRIPTION FACTORS"/>
    <property type="match status" value="1"/>
</dbReference>
<keyword evidence="2 4" id="KW-0371">Homeobox</keyword>
<dbReference type="AlphaFoldDB" id="A0A6A6JGP3"/>
<feature type="region of interest" description="Disordered" evidence="5">
    <location>
        <begin position="770"/>
        <end position="793"/>
    </location>
</feature>
<feature type="domain" description="Homeobox" evidence="6">
    <location>
        <begin position="160"/>
        <end position="223"/>
    </location>
</feature>
<organism evidence="7 8">
    <name type="scientific">Westerdykella ornata</name>
    <dbReference type="NCBI Taxonomy" id="318751"/>
    <lineage>
        <taxon>Eukaryota</taxon>
        <taxon>Fungi</taxon>
        <taxon>Dikarya</taxon>
        <taxon>Ascomycota</taxon>
        <taxon>Pezizomycotina</taxon>
        <taxon>Dothideomycetes</taxon>
        <taxon>Pleosporomycetidae</taxon>
        <taxon>Pleosporales</taxon>
        <taxon>Sporormiaceae</taxon>
        <taxon>Westerdykella</taxon>
    </lineage>
</organism>
<dbReference type="SUPFAM" id="SSF46689">
    <property type="entry name" value="Homeodomain-like"/>
    <property type="match status" value="1"/>
</dbReference>
<keyword evidence="8" id="KW-1185">Reference proteome</keyword>
<evidence type="ECO:0000256" key="5">
    <source>
        <dbReference type="SAM" id="MobiDB-lite"/>
    </source>
</evidence>
<evidence type="ECO:0000313" key="8">
    <source>
        <dbReference type="Proteomes" id="UP000800097"/>
    </source>
</evidence>
<feature type="region of interest" description="Disordered" evidence="5">
    <location>
        <begin position="814"/>
        <end position="836"/>
    </location>
</feature>
<dbReference type="GO" id="GO:0005634">
    <property type="term" value="C:nucleus"/>
    <property type="evidence" value="ECO:0007669"/>
    <property type="project" value="UniProtKB-SubCell"/>
</dbReference>
<feature type="region of interest" description="Disordered" evidence="5">
    <location>
        <begin position="136"/>
        <end position="164"/>
    </location>
</feature>
<evidence type="ECO:0000256" key="3">
    <source>
        <dbReference type="ARBA" id="ARBA00023242"/>
    </source>
</evidence>
<protein>
    <recommendedName>
        <fullName evidence="6">Homeobox domain-containing protein</fullName>
    </recommendedName>
</protein>
<keyword evidence="3 4" id="KW-0539">Nucleus</keyword>
<feature type="compositionally biased region" description="Basic and acidic residues" evidence="5">
    <location>
        <begin position="566"/>
        <end position="579"/>
    </location>
</feature>
<dbReference type="RefSeq" id="XP_033652974.1">
    <property type="nucleotide sequence ID" value="XM_033798594.1"/>
</dbReference>
<evidence type="ECO:0000259" key="6">
    <source>
        <dbReference type="PROSITE" id="PS50071"/>
    </source>
</evidence>
<reference evidence="7" key="1">
    <citation type="journal article" date="2020" name="Stud. Mycol.">
        <title>101 Dothideomycetes genomes: a test case for predicting lifestyles and emergence of pathogens.</title>
        <authorList>
            <person name="Haridas S."/>
            <person name="Albert R."/>
            <person name="Binder M."/>
            <person name="Bloem J."/>
            <person name="Labutti K."/>
            <person name="Salamov A."/>
            <person name="Andreopoulos B."/>
            <person name="Baker S."/>
            <person name="Barry K."/>
            <person name="Bills G."/>
            <person name="Bluhm B."/>
            <person name="Cannon C."/>
            <person name="Castanera R."/>
            <person name="Culley D."/>
            <person name="Daum C."/>
            <person name="Ezra D."/>
            <person name="Gonzalez J."/>
            <person name="Henrissat B."/>
            <person name="Kuo A."/>
            <person name="Liang C."/>
            <person name="Lipzen A."/>
            <person name="Lutzoni F."/>
            <person name="Magnuson J."/>
            <person name="Mondo S."/>
            <person name="Nolan M."/>
            <person name="Ohm R."/>
            <person name="Pangilinan J."/>
            <person name="Park H.-J."/>
            <person name="Ramirez L."/>
            <person name="Alfaro M."/>
            <person name="Sun H."/>
            <person name="Tritt A."/>
            <person name="Yoshinaga Y."/>
            <person name="Zwiers L.-H."/>
            <person name="Turgeon B."/>
            <person name="Goodwin S."/>
            <person name="Spatafora J."/>
            <person name="Crous P."/>
            <person name="Grigoriev I."/>
        </authorList>
    </citation>
    <scope>NUCLEOTIDE SEQUENCE</scope>
    <source>
        <strain evidence="7">CBS 379.55</strain>
    </source>
</reference>
<evidence type="ECO:0000313" key="7">
    <source>
        <dbReference type="EMBL" id="KAF2275435.1"/>
    </source>
</evidence>
<dbReference type="Proteomes" id="UP000800097">
    <property type="component" value="Unassembled WGS sequence"/>
</dbReference>
<sequence>MSTNSLQGRLESCEDLVAPEHQGSHPAFVPGSRPCNDYPAQGTSNAANGCLSCGSWNATDSADRNGRCEGCHVSTTVQPSKLLLDDFDAKPIQSWMSTAVYHGRREPEPEERLVPTRCSACELSALIHPSTHFPCPSCAPPPSQQPPLQPQEEEDHKIRRSHARRTHKLPLSALTGLQAWLDAHQDDPYPSANEKKQLAQQCGITEKQVTTWFTNARARQLSPLDTYLSSASEQEAASETDIASAAALSPAYLSPSDNTGFTYLSDTATTRTPTGHGHCKAAASISGSSAFSVSASPLHARFLPSKSRRGKKKNYRRNLTSPHTYTTTSSNTASPQPNAYLQSPIEPLSDTTPSSAPDQELWQCTFCRRPLVPKSWRRHEETQHRPRAQWTCMLHGPRLTLTTTPSASGAAVSPIATTGTRTTTAAAAAAEETSFCAFCMLENPPEEHFRTHHRIPECERRSLAERTFFRPDHLRQHVRNFHGTGLGEVVQGRWKWGGNGGLGSGGSGNGEEVWICGFCGVKLRSWTVRERHVAGHFKEGRRMGEWREWPSPLPSPAAVDVDVGDEGIKRRETGRERRGSKWNPLKRFGTKKGEGEEADNELEEEAQEDHRSSFGSGFVRRLSRTLTRRSTTRRRSKEQQSGELAPTAAASNEHIKREEGVRDPAFAMMDFDAPALSNTAVSHMHTALAPMSMSMTMSNMPGFDYPMYQDRNNTLALPDINNDPLLPISNSNPNHPDISFMDVDIDWSHMGDGFAQSQLQMQQCPQFTSDPAAHGAGMGHPPSQMGLDGDLIGDGLAAGDGTWDLDTGVEYPVPTSGSHIPGGEMQSGGYRWGGLR</sequence>
<gene>
    <name evidence="7" type="ORF">EI97DRAFT_434276</name>
</gene>
<dbReference type="InterPro" id="IPR009057">
    <property type="entry name" value="Homeodomain-like_sf"/>
</dbReference>
<accession>A0A6A6JGP3</accession>
<evidence type="ECO:0000256" key="2">
    <source>
        <dbReference type="ARBA" id="ARBA00023155"/>
    </source>
</evidence>
<dbReference type="OrthoDB" id="10056939at2759"/>
<dbReference type="Gene3D" id="1.10.10.60">
    <property type="entry name" value="Homeodomain-like"/>
    <property type="match status" value="1"/>
</dbReference>
<keyword evidence="1 4" id="KW-0238">DNA-binding</keyword>
<dbReference type="GeneID" id="54551769"/>
<feature type="region of interest" description="Disordered" evidence="5">
    <location>
        <begin position="546"/>
        <end position="657"/>
    </location>
</feature>
<dbReference type="GO" id="GO:0006355">
    <property type="term" value="P:regulation of DNA-templated transcription"/>
    <property type="evidence" value="ECO:0007669"/>
    <property type="project" value="InterPro"/>
</dbReference>
<dbReference type="PROSITE" id="PS50071">
    <property type="entry name" value="HOMEOBOX_2"/>
    <property type="match status" value="1"/>
</dbReference>
<feature type="DNA-binding region" description="Homeobox" evidence="4">
    <location>
        <begin position="162"/>
        <end position="224"/>
    </location>
</feature>
<proteinExistence type="predicted"/>
<feature type="region of interest" description="Disordered" evidence="5">
    <location>
        <begin position="302"/>
        <end position="357"/>
    </location>
</feature>
<feature type="compositionally biased region" description="Basic residues" evidence="5">
    <location>
        <begin position="306"/>
        <end position="316"/>
    </location>
</feature>
<dbReference type="InterPro" id="IPR008422">
    <property type="entry name" value="KN_HD"/>
</dbReference>